<name>A0A7R9JSC6_TIMGE</name>
<gene>
    <name evidence="13" type="ORF">TGEB3V08_LOCUS2472</name>
</gene>
<dbReference type="CDD" id="cd00637">
    <property type="entry name" value="7tm_classA_rhodopsin-like"/>
    <property type="match status" value="1"/>
</dbReference>
<protein>
    <recommendedName>
        <fullName evidence="12">G-protein coupled receptors family 1 profile domain-containing protein</fullName>
    </recommendedName>
</protein>
<dbReference type="PANTHER" id="PTHR24238">
    <property type="entry name" value="G-PROTEIN COUPLED RECEPTOR"/>
    <property type="match status" value="1"/>
</dbReference>
<evidence type="ECO:0000256" key="11">
    <source>
        <dbReference type="SAM" id="Phobius"/>
    </source>
</evidence>
<dbReference type="EMBL" id="OE839731">
    <property type="protein sequence ID" value="CAD7588402.1"/>
    <property type="molecule type" value="Genomic_DNA"/>
</dbReference>
<reference evidence="13" key="1">
    <citation type="submission" date="2020-11" db="EMBL/GenBank/DDBJ databases">
        <authorList>
            <person name="Tran Van P."/>
        </authorList>
    </citation>
    <scope>NUCLEOTIDE SEQUENCE</scope>
</reference>
<feature type="transmembrane region" description="Helical" evidence="11">
    <location>
        <begin position="184"/>
        <end position="212"/>
    </location>
</feature>
<dbReference type="PROSITE" id="PS50262">
    <property type="entry name" value="G_PROTEIN_RECEP_F1_2"/>
    <property type="match status" value="1"/>
</dbReference>
<keyword evidence="8 9" id="KW-0807">Transducer</keyword>
<sequence length="246" mass="27855">MSEIEPGTIGSVDRAATECRTDQGCNYLGQQESKNRLLYRVCLISLASSDLIVAVMSGINNIPKFLLPSHNFFILGEFMCSFMPLLQNTSLLANSMTLSCIAVDRYQMVVQAVRGRWDPGKYVCFGVVAGIWVISAGVASPMYGLYLWITAMIIQDDGVNITILEQYSVFHMCLLDDKTFKYTYFLIVFSFIFLPLLCTFLVLYILVVRYLLLWRRPELLSLGAKHPRRRRDGPQENIVHVPETGT</sequence>
<proteinExistence type="inferred from homology"/>
<evidence type="ECO:0000256" key="6">
    <source>
        <dbReference type="ARBA" id="ARBA00023136"/>
    </source>
</evidence>
<feature type="transmembrane region" description="Helical" evidence="11">
    <location>
        <begin position="37"/>
        <end position="59"/>
    </location>
</feature>
<dbReference type="InterPro" id="IPR017452">
    <property type="entry name" value="GPCR_Rhodpsn_7TM"/>
</dbReference>
<dbReference type="SUPFAM" id="SSF81321">
    <property type="entry name" value="Family A G protein-coupled receptor-like"/>
    <property type="match status" value="1"/>
</dbReference>
<evidence type="ECO:0000256" key="4">
    <source>
        <dbReference type="ARBA" id="ARBA00022989"/>
    </source>
</evidence>
<evidence type="ECO:0000256" key="3">
    <source>
        <dbReference type="ARBA" id="ARBA00022692"/>
    </source>
</evidence>
<dbReference type="GO" id="GO:0005886">
    <property type="term" value="C:plasma membrane"/>
    <property type="evidence" value="ECO:0007669"/>
    <property type="project" value="TreeGrafter"/>
</dbReference>
<evidence type="ECO:0000256" key="1">
    <source>
        <dbReference type="ARBA" id="ARBA00004141"/>
    </source>
</evidence>
<accession>A0A7R9JSC6</accession>
<keyword evidence="6 11" id="KW-0472">Membrane</keyword>
<dbReference type="PANTHER" id="PTHR24238:SF58">
    <property type="entry name" value="FI22604P1"/>
    <property type="match status" value="1"/>
</dbReference>
<feature type="transmembrane region" description="Helical" evidence="11">
    <location>
        <begin position="122"/>
        <end position="149"/>
    </location>
</feature>
<dbReference type="PROSITE" id="PS00237">
    <property type="entry name" value="G_PROTEIN_RECEP_F1_1"/>
    <property type="match status" value="1"/>
</dbReference>
<evidence type="ECO:0000259" key="12">
    <source>
        <dbReference type="PROSITE" id="PS50262"/>
    </source>
</evidence>
<keyword evidence="7 9" id="KW-0675">Receptor</keyword>
<comment type="subcellular location">
    <subcellularLocation>
        <location evidence="1">Membrane</location>
        <topology evidence="1">Multi-pass membrane protein</topology>
    </subcellularLocation>
</comment>
<evidence type="ECO:0000256" key="7">
    <source>
        <dbReference type="ARBA" id="ARBA00023170"/>
    </source>
</evidence>
<evidence type="ECO:0000256" key="9">
    <source>
        <dbReference type="RuleBase" id="RU000688"/>
    </source>
</evidence>
<organism evidence="13">
    <name type="scientific">Timema genevievae</name>
    <name type="common">Walking stick</name>
    <dbReference type="NCBI Taxonomy" id="629358"/>
    <lineage>
        <taxon>Eukaryota</taxon>
        <taxon>Metazoa</taxon>
        <taxon>Ecdysozoa</taxon>
        <taxon>Arthropoda</taxon>
        <taxon>Hexapoda</taxon>
        <taxon>Insecta</taxon>
        <taxon>Pterygota</taxon>
        <taxon>Neoptera</taxon>
        <taxon>Polyneoptera</taxon>
        <taxon>Phasmatodea</taxon>
        <taxon>Timematodea</taxon>
        <taxon>Timematoidea</taxon>
        <taxon>Timematidae</taxon>
        <taxon>Timema</taxon>
    </lineage>
</organism>
<dbReference type="InterPro" id="IPR000276">
    <property type="entry name" value="GPCR_Rhodpsn"/>
</dbReference>
<keyword evidence="5 9" id="KW-0297">G-protein coupled receptor</keyword>
<feature type="domain" description="G-protein coupled receptors family 1 profile" evidence="12">
    <location>
        <begin position="43"/>
        <end position="246"/>
    </location>
</feature>
<evidence type="ECO:0000313" key="13">
    <source>
        <dbReference type="EMBL" id="CAD7588402.1"/>
    </source>
</evidence>
<dbReference type="AlphaFoldDB" id="A0A7R9JSC6"/>
<dbReference type="PRINTS" id="PR00237">
    <property type="entry name" value="GPCRRHODOPSN"/>
</dbReference>
<evidence type="ECO:0000256" key="5">
    <source>
        <dbReference type="ARBA" id="ARBA00023040"/>
    </source>
</evidence>
<dbReference type="GO" id="GO:0008188">
    <property type="term" value="F:neuropeptide receptor activity"/>
    <property type="evidence" value="ECO:0007669"/>
    <property type="project" value="TreeGrafter"/>
</dbReference>
<keyword evidence="4 11" id="KW-1133">Transmembrane helix</keyword>
<evidence type="ECO:0000256" key="10">
    <source>
        <dbReference type="SAM" id="MobiDB-lite"/>
    </source>
</evidence>
<comment type="similarity">
    <text evidence="2 9">Belongs to the G-protein coupled receptor 1 family.</text>
</comment>
<dbReference type="Gene3D" id="1.20.1070.10">
    <property type="entry name" value="Rhodopsin 7-helix transmembrane proteins"/>
    <property type="match status" value="1"/>
</dbReference>
<dbReference type="Pfam" id="PF00001">
    <property type="entry name" value="7tm_1"/>
    <property type="match status" value="1"/>
</dbReference>
<evidence type="ECO:0000256" key="2">
    <source>
        <dbReference type="ARBA" id="ARBA00010663"/>
    </source>
</evidence>
<feature type="region of interest" description="Disordered" evidence="10">
    <location>
        <begin position="226"/>
        <end position="246"/>
    </location>
</feature>
<keyword evidence="3 9" id="KW-0812">Transmembrane</keyword>
<evidence type="ECO:0000256" key="8">
    <source>
        <dbReference type="ARBA" id="ARBA00023224"/>
    </source>
</evidence>